<keyword evidence="1" id="KW-1133">Transmembrane helix</keyword>
<name>A0ABU0FDG9_9HYPH</name>
<keyword evidence="3" id="KW-1185">Reference proteome</keyword>
<comment type="caution">
    <text evidence="2">The sequence shown here is derived from an EMBL/GenBank/DDBJ whole genome shotgun (WGS) entry which is preliminary data.</text>
</comment>
<feature type="transmembrane region" description="Helical" evidence="1">
    <location>
        <begin position="87"/>
        <end position="116"/>
    </location>
</feature>
<feature type="transmembrane region" description="Helical" evidence="1">
    <location>
        <begin position="12"/>
        <end position="32"/>
    </location>
</feature>
<proteinExistence type="predicted"/>
<dbReference type="Proteomes" id="UP001237448">
    <property type="component" value="Unassembled WGS sequence"/>
</dbReference>
<evidence type="ECO:0000256" key="1">
    <source>
        <dbReference type="SAM" id="Phobius"/>
    </source>
</evidence>
<accession>A0ABU0FDG9</accession>
<dbReference type="InterPro" id="IPR021260">
    <property type="entry name" value="Amj"/>
</dbReference>
<dbReference type="EMBL" id="JAUSVK010000001">
    <property type="protein sequence ID" value="MDQ0392651.1"/>
    <property type="molecule type" value="Genomic_DNA"/>
</dbReference>
<reference evidence="2 3" key="1">
    <citation type="submission" date="2023-07" db="EMBL/GenBank/DDBJ databases">
        <title>Genomic Encyclopedia of Type Strains, Phase IV (KMG-IV): sequencing the most valuable type-strain genomes for metagenomic binning, comparative biology and taxonomic classification.</title>
        <authorList>
            <person name="Goeker M."/>
        </authorList>
    </citation>
    <scope>NUCLEOTIDE SEQUENCE [LARGE SCALE GENOMIC DNA]</scope>
    <source>
        <strain evidence="2 3">DSM 5896</strain>
    </source>
</reference>
<keyword evidence="1" id="KW-0812">Transmembrane</keyword>
<organism evidence="2 3">
    <name type="scientific">Labrys monachus</name>
    <dbReference type="NCBI Taxonomy" id="217067"/>
    <lineage>
        <taxon>Bacteria</taxon>
        <taxon>Pseudomonadati</taxon>
        <taxon>Pseudomonadota</taxon>
        <taxon>Alphaproteobacteria</taxon>
        <taxon>Hyphomicrobiales</taxon>
        <taxon>Xanthobacteraceae</taxon>
        <taxon>Labrys</taxon>
    </lineage>
</organism>
<evidence type="ECO:0000313" key="2">
    <source>
        <dbReference type="EMBL" id="MDQ0392651.1"/>
    </source>
</evidence>
<gene>
    <name evidence="2" type="ORF">J3R73_002443</name>
</gene>
<protein>
    <submittedName>
        <fullName evidence="2">Uncharacterized protein</fullName>
    </submittedName>
</protein>
<sequence length="119" mass="12436">MRSGSEISSSVIILNITAQALITVAVFAALYAGSLNPAYRVTASTLSSVINGFATIALFVFIDPHLSIMTDDVVEGRTTEASFRRAVVWLAGTRVAGTIVAQVIFVPAAMLIAVVAGHL</sequence>
<keyword evidence="1" id="KW-0472">Membrane</keyword>
<feature type="transmembrane region" description="Helical" evidence="1">
    <location>
        <begin position="38"/>
        <end position="62"/>
    </location>
</feature>
<evidence type="ECO:0000313" key="3">
    <source>
        <dbReference type="Proteomes" id="UP001237448"/>
    </source>
</evidence>
<dbReference type="Pfam" id="PF10997">
    <property type="entry name" value="Amj"/>
    <property type="match status" value="1"/>
</dbReference>